<dbReference type="EMBL" id="GL876967">
    <property type="protein sequence ID" value="KLU82865.1"/>
    <property type="molecule type" value="Genomic_DNA"/>
</dbReference>
<dbReference type="PANTHER" id="PTHR21661">
    <property type="entry name" value="EPOXIDE HYDROLASE 1-RELATED"/>
    <property type="match status" value="1"/>
</dbReference>
<protein>
    <recommendedName>
        <fullName evidence="3">Epoxide hydrolase N-terminal domain-containing protein</fullName>
    </recommendedName>
</protein>
<dbReference type="SUPFAM" id="SSF53474">
    <property type="entry name" value="alpha/beta-Hydrolases"/>
    <property type="match status" value="1"/>
</dbReference>
<dbReference type="PANTHER" id="PTHR21661:SF39">
    <property type="entry name" value="HYDROLASE, PUTATIVE (AFU_ORTHOLOGUE AFUA_3G08960)-RELATED"/>
    <property type="match status" value="1"/>
</dbReference>
<evidence type="ECO:0000256" key="1">
    <source>
        <dbReference type="ARBA" id="ARBA00010088"/>
    </source>
</evidence>
<dbReference type="InterPro" id="IPR029058">
    <property type="entry name" value="AB_hydrolase_fold"/>
</dbReference>
<dbReference type="OrthoDB" id="7130006at2759"/>
<dbReference type="AlphaFoldDB" id="A0A0H2TFJ2"/>
<dbReference type="Gene3D" id="3.40.50.1820">
    <property type="entry name" value="alpha/beta hydrolase"/>
    <property type="match status" value="1"/>
</dbReference>
<comment type="similarity">
    <text evidence="1">Belongs to the peptidase S33 family.</text>
</comment>
<evidence type="ECO:0000259" key="3">
    <source>
        <dbReference type="Pfam" id="PF06441"/>
    </source>
</evidence>
<evidence type="ECO:0000313" key="4">
    <source>
        <dbReference type="EMBL" id="KLU82865.1"/>
    </source>
</evidence>
<dbReference type="Pfam" id="PF06441">
    <property type="entry name" value="EHN"/>
    <property type="match status" value="1"/>
</dbReference>
<feature type="domain" description="Epoxide hydrolase N-terminal" evidence="3">
    <location>
        <begin position="19"/>
        <end position="134"/>
    </location>
</feature>
<proteinExistence type="inferred from homology"/>
<reference evidence="4" key="1">
    <citation type="submission" date="2010-05" db="EMBL/GenBank/DDBJ databases">
        <title>The Genome Sequence of Magnaporthe poae strain ATCC 64411.</title>
        <authorList>
            <consortium name="The Broad Institute Genome Sequencing Platform"/>
            <consortium name="Broad Institute Genome Sequencing Center for Infectious Disease"/>
            <person name="Ma L.-J."/>
            <person name="Dead R."/>
            <person name="Young S."/>
            <person name="Zeng Q."/>
            <person name="Koehrsen M."/>
            <person name="Alvarado L."/>
            <person name="Berlin A."/>
            <person name="Chapman S.B."/>
            <person name="Chen Z."/>
            <person name="Freedman E."/>
            <person name="Gellesch M."/>
            <person name="Goldberg J."/>
            <person name="Griggs A."/>
            <person name="Gujja S."/>
            <person name="Heilman E.R."/>
            <person name="Heiman D."/>
            <person name="Hepburn T."/>
            <person name="Howarth C."/>
            <person name="Jen D."/>
            <person name="Larson L."/>
            <person name="Mehta T."/>
            <person name="Neiman D."/>
            <person name="Pearson M."/>
            <person name="Roberts A."/>
            <person name="Saif S."/>
            <person name="Shea T."/>
            <person name="Shenoy N."/>
            <person name="Sisk P."/>
            <person name="Stolte C."/>
            <person name="Sykes S."/>
            <person name="Walk T."/>
            <person name="White J."/>
            <person name="Yandava C."/>
            <person name="Haas B."/>
            <person name="Nusbaum C."/>
            <person name="Birren B."/>
        </authorList>
    </citation>
    <scope>NUCLEOTIDE SEQUENCE</scope>
    <source>
        <strain evidence="4">ATCC 64411</strain>
    </source>
</reference>
<reference evidence="4" key="2">
    <citation type="submission" date="2011-03" db="EMBL/GenBank/DDBJ databases">
        <title>Annotation of Magnaporthe poae ATCC 64411.</title>
        <authorList>
            <person name="Ma L.-J."/>
            <person name="Dead R."/>
            <person name="Young S.K."/>
            <person name="Zeng Q."/>
            <person name="Gargeya S."/>
            <person name="Fitzgerald M."/>
            <person name="Haas B."/>
            <person name="Abouelleil A."/>
            <person name="Alvarado L."/>
            <person name="Arachchi H.M."/>
            <person name="Berlin A."/>
            <person name="Brown A."/>
            <person name="Chapman S.B."/>
            <person name="Chen Z."/>
            <person name="Dunbar C."/>
            <person name="Freedman E."/>
            <person name="Gearin G."/>
            <person name="Gellesch M."/>
            <person name="Goldberg J."/>
            <person name="Griggs A."/>
            <person name="Gujja S."/>
            <person name="Heiman D."/>
            <person name="Howarth C."/>
            <person name="Larson L."/>
            <person name="Lui A."/>
            <person name="MacDonald P.J.P."/>
            <person name="Mehta T."/>
            <person name="Montmayeur A."/>
            <person name="Murphy C."/>
            <person name="Neiman D."/>
            <person name="Pearson M."/>
            <person name="Priest M."/>
            <person name="Roberts A."/>
            <person name="Saif S."/>
            <person name="Shea T."/>
            <person name="Shenoy N."/>
            <person name="Sisk P."/>
            <person name="Stolte C."/>
            <person name="Sykes S."/>
            <person name="Yandava C."/>
            <person name="Wortman J."/>
            <person name="Nusbaum C."/>
            <person name="Birren B."/>
        </authorList>
    </citation>
    <scope>NUCLEOTIDE SEQUENCE</scope>
    <source>
        <strain evidence="4">ATCC 64411</strain>
    </source>
</reference>
<organism evidence="4">
    <name type="scientific">Magnaporthiopsis poae (strain ATCC 64411 / 73-15)</name>
    <name type="common">Kentucky bluegrass fungus</name>
    <name type="synonym">Magnaporthe poae</name>
    <dbReference type="NCBI Taxonomy" id="644358"/>
    <lineage>
        <taxon>Eukaryota</taxon>
        <taxon>Fungi</taxon>
        <taxon>Dikarya</taxon>
        <taxon>Ascomycota</taxon>
        <taxon>Pezizomycotina</taxon>
        <taxon>Sordariomycetes</taxon>
        <taxon>Sordariomycetidae</taxon>
        <taxon>Magnaporthales</taxon>
        <taxon>Magnaporthaceae</taxon>
        <taxon>Magnaporthiopsis</taxon>
    </lineage>
</organism>
<dbReference type="GO" id="GO:0004301">
    <property type="term" value="F:epoxide hydrolase activity"/>
    <property type="evidence" value="ECO:0007669"/>
    <property type="project" value="TreeGrafter"/>
</dbReference>
<evidence type="ECO:0000256" key="2">
    <source>
        <dbReference type="ARBA" id="ARBA00022801"/>
    </source>
</evidence>
<gene>
    <name evidence="4" type="ORF">MAPG_01933</name>
</gene>
<accession>A0A0H2TFJ2</accession>
<dbReference type="GO" id="GO:0097176">
    <property type="term" value="P:epoxide metabolic process"/>
    <property type="evidence" value="ECO:0007669"/>
    <property type="project" value="TreeGrafter"/>
</dbReference>
<dbReference type="VEuPathDB" id="FungiDB:MAPG_01933"/>
<feature type="non-terminal residue" evidence="4">
    <location>
        <position position="215"/>
    </location>
</feature>
<sequence length="215" mass="23935">MESKTFGQLPDTVDTDAVVPYDINIASDKVQRMRKLVELSPVPTPCYENSPPGGSRKFGLRRDWFSAAKKRWETHFDWDKQQALLNRHSHFIAKVPTGNGEEIDVHFVALFSRASGPVKPLLLLHGWPGSFLEFLPMLDELAAKYTPATLPYHVIVPSLPGYLFSGSPPLDRDFGLEDVARIMDSLMVSVLGFGDVRYHCQGGDIGSHVCRILAA</sequence>
<name>A0A0H2TFJ2_MAGP6</name>
<keyword evidence="2" id="KW-0378">Hydrolase</keyword>
<dbReference type="InterPro" id="IPR010497">
    <property type="entry name" value="Epoxide_hydro_N"/>
</dbReference>